<evidence type="ECO:0000256" key="3">
    <source>
        <dbReference type="ARBA" id="ARBA00023002"/>
    </source>
</evidence>
<reference evidence="5 8" key="1">
    <citation type="submission" date="2021-11" db="EMBL/GenBank/DDBJ databases">
        <title>Draft genome sequence of Capnocytophaga sp. strain KC07075 isolated from cat oral cavity.</title>
        <authorList>
            <person name="Suzuki M."/>
            <person name="Imaoka K."/>
            <person name="Kimura M."/>
            <person name="Morikawa S."/>
            <person name="Maeda K."/>
        </authorList>
    </citation>
    <scope>NUCLEOTIDE SEQUENCE</scope>
    <source>
        <strain evidence="5">KC07075</strain>
        <strain evidence="6 8">KC07079</strain>
    </source>
</reference>
<comment type="caution">
    <text evidence="5">The sequence shown here is derived from an EMBL/GenBank/DDBJ whole genome shotgun (WGS) entry which is preliminary data.</text>
</comment>
<dbReference type="Pfam" id="PF00881">
    <property type="entry name" value="Nitroreductase"/>
    <property type="match status" value="1"/>
</dbReference>
<evidence type="ECO:0000313" key="8">
    <source>
        <dbReference type="Proteomes" id="UP001208692"/>
    </source>
</evidence>
<evidence type="ECO:0000256" key="2">
    <source>
        <dbReference type="ARBA" id="ARBA00022857"/>
    </source>
</evidence>
<comment type="similarity">
    <text evidence="1">Belongs to the nitroreductase family.</text>
</comment>
<evidence type="ECO:0000313" key="5">
    <source>
        <dbReference type="EMBL" id="GJM49238.1"/>
    </source>
</evidence>
<accession>A0AAV5AUR1</accession>
<dbReference type="EMBL" id="BQKA01000006">
    <property type="protein sequence ID" value="GJM49238.1"/>
    <property type="molecule type" value="Genomic_DNA"/>
</dbReference>
<sequence>MNVLELLNTRYTTKKYDVNKRISPEKIEELKEILRLSPSSINSQPWQFTFVSDPELKRQLAFHSHFNKEKIENASHLVVFSCVDDMEFFSQEIKTYLPEFAIDYYNQKRKQFSVEYIKNWLSNQVYLALGVFLTACAALKIDSTAMEGIDQKAYTEILGDKRYKVLFAVAIGYRAEDDINQLHLKPKQRRDKKDVIVEK</sequence>
<dbReference type="InterPro" id="IPR029479">
    <property type="entry name" value="Nitroreductase"/>
</dbReference>
<dbReference type="CDD" id="cd02149">
    <property type="entry name" value="NfsB-like"/>
    <property type="match status" value="1"/>
</dbReference>
<keyword evidence="8" id="KW-1185">Reference proteome</keyword>
<evidence type="ECO:0000313" key="6">
    <source>
        <dbReference type="EMBL" id="GJM52388.1"/>
    </source>
</evidence>
<keyword evidence="2" id="KW-0521">NADP</keyword>
<evidence type="ECO:0000256" key="1">
    <source>
        <dbReference type="ARBA" id="ARBA00007118"/>
    </source>
</evidence>
<dbReference type="Gene3D" id="3.40.109.10">
    <property type="entry name" value="NADH Oxidase"/>
    <property type="match status" value="1"/>
</dbReference>
<dbReference type="GO" id="GO:0016491">
    <property type="term" value="F:oxidoreductase activity"/>
    <property type="evidence" value="ECO:0007669"/>
    <property type="project" value="UniProtKB-KW"/>
</dbReference>
<dbReference type="InterPro" id="IPR033878">
    <property type="entry name" value="NfsB-like"/>
</dbReference>
<dbReference type="PANTHER" id="PTHR43673:SF10">
    <property type="entry name" value="NADH DEHYDROGENASE_NAD(P)H NITROREDUCTASE XCC3605-RELATED"/>
    <property type="match status" value="1"/>
</dbReference>
<name>A0AAV5AUR1_9FLAO</name>
<protein>
    <submittedName>
        <fullName evidence="5">Oxygen-insensitive NAD(P)H-dependent nitroreductase NfsB</fullName>
    </submittedName>
</protein>
<dbReference type="SUPFAM" id="SSF55469">
    <property type="entry name" value="FMN-dependent nitroreductase-like"/>
    <property type="match status" value="1"/>
</dbReference>
<dbReference type="InterPro" id="IPR000415">
    <property type="entry name" value="Nitroreductase-like"/>
</dbReference>
<dbReference type="EMBL" id="BQKB01000013">
    <property type="protein sequence ID" value="GJM52388.1"/>
    <property type="molecule type" value="Genomic_DNA"/>
</dbReference>
<evidence type="ECO:0000313" key="7">
    <source>
        <dbReference type="Proteomes" id="UP001207736"/>
    </source>
</evidence>
<dbReference type="Proteomes" id="UP001208692">
    <property type="component" value="Unassembled WGS sequence"/>
</dbReference>
<feature type="domain" description="Nitroreductase" evidence="4">
    <location>
        <begin position="9"/>
        <end position="173"/>
    </location>
</feature>
<dbReference type="AlphaFoldDB" id="A0AAV5AUR1"/>
<dbReference type="Proteomes" id="UP001207736">
    <property type="component" value="Unassembled WGS sequence"/>
</dbReference>
<evidence type="ECO:0000259" key="4">
    <source>
        <dbReference type="Pfam" id="PF00881"/>
    </source>
</evidence>
<gene>
    <name evidence="5" type="ORF">RCZ15_02130</name>
    <name evidence="6" type="ORF">RCZ16_07050</name>
</gene>
<dbReference type="RefSeq" id="WP_264845820.1">
    <property type="nucleotide sequence ID" value="NZ_BPMA01000016.1"/>
</dbReference>
<proteinExistence type="inferred from homology"/>
<dbReference type="PANTHER" id="PTHR43673">
    <property type="entry name" value="NAD(P)H NITROREDUCTASE YDGI-RELATED"/>
    <property type="match status" value="1"/>
</dbReference>
<keyword evidence="3" id="KW-0560">Oxidoreductase</keyword>
<organism evidence="5 7">
    <name type="scientific">Capnocytophaga catalasegens</name>
    <dbReference type="NCBI Taxonomy" id="1004260"/>
    <lineage>
        <taxon>Bacteria</taxon>
        <taxon>Pseudomonadati</taxon>
        <taxon>Bacteroidota</taxon>
        <taxon>Flavobacteriia</taxon>
        <taxon>Flavobacteriales</taxon>
        <taxon>Flavobacteriaceae</taxon>
        <taxon>Capnocytophaga</taxon>
    </lineage>
</organism>